<evidence type="ECO:0000313" key="3">
    <source>
        <dbReference type="Proteomes" id="UP000015354"/>
    </source>
</evidence>
<sequence length="88" mass="10141">MGKGGKKLPKQRKKVPMADRTRKLTKKGKIKRKKGDLKLVHSRNVSFEVKQKKGGKWTRTGDRKCNIHTVCDCVRRTDAVKQQQIANR</sequence>
<gene>
    <name evidence="2" type="ORF">STCU_04548</name>
</gene>
<protein>
    <submittedName>
        <fullName evidence="2">Phosphoprotein lepp12</fullName>
    </submittedName>
</protein>
<dbReference type="Proteomes" id="UP000015354">
    <property type="component" value="Unassembled WGS sequence"/>
</dbReference>
<feature type="region of interest" description="Disordered" evidence="1">
    <location>
        <begin position="1"/>
        <end position="33"/>
    </location>
</feature>
<organism evidence="2 3">
    <name type="scientific">Strigomonas culicis</name>
    <dbReference type="NCBI Taxonomy" id="28005"/>
    <lineage>
        <taxon>Eukaryota</taxon>
        <taxon>Discoba</taxon>
        <taxon>Euglenozoa</taxon>
        <taxon>Kinetoplastea</taxon>
        <taxon>Metakinetoplastina</taxon>
        <taxon>Trypanosomatida</taxon>
        <taxon>Trypanosomatidae</taxon>
        <taxon>Strigomonadinae</taxon>
        <taxon>Strigomonas</taxon>
    </lineage>
</organism>
<keyword evidence="3" id="KW-1185">Reference proteome</keyword>
<dbReference type="AlphaFoldDB" id="S9UL06"/>
<comment type="caution">
    <text evidence="2">The sequence shown here is derived from an EMBL/GenBank/DDBJ whole genome shotgun (WGS) entry which is preliminary data.</text>
</comment>
<dbReference type="EMBL" id="ATMH01004548">
    <property type="protein sequence ID" value="EPY29454.1"/>
    <property type="molecule type" value="Genomic_DNA"/>
</dbReference>
<evidence type="ECO:0000256" key="1">
    <source>
        <dbReference type="SAM" id="MobiDB-lite"/>
    </source>
</evidence>
<evidence type="ECO:0000313" key="2">
    <source>
        <dbReference type="EMBL" id="EPY29454.1"/>
    </source>
</evidence>
<proteinExistence type="predicted"/>
<accession>S9UL06</accession>
<dbReference type="OrthoDB" id="260185at2759"/>
<reference evidence="2 3" key="1">
    <citation type="journal article" date="2013" name="PLoS ONE">
        <title>Predicting the Proteins of Angomonas deanei, Strigomonas culicis and Their Respective Endosymbionts Reveals New Aspects of the Trypanosomatidae Family.</title>
        <authorList>
            <person name="Motta M.C."/>
            <person name="Martins A.C."/>
            <person name="de Souza S.S."/>
            <person name="Catta-Preta C.M."/>
            <person name="Silva R."/>
            <person name="Klein C.C."/>
            <person name="de Almeida L.G."/>
            <person name="de Lima Cunha O."/>
            <person name="Ciapina L.P."/>
            <person name="Brocchi M."/>
            <person name="Colabardini A.C."/>
            <person name="de Araujo Lima B."/>
            <person name="Machado C.R."/>
            <person name="de Almeida Soares C.M."/>
            <person name="Probst C.M."/>
            <person name="de Menezes C.B."/>
            <person name="Thompson C.E."/>
            <person name="Bartholomeu D.C."/>
            <person name="Gradia D.F."/>
            <person name="Pavoni D.P."/>
            <person name="Grisard E.C."/>
            <person name="Fantinatti-Garboggini F."/>
            <person name="Marchini F.K."/>
            <person name="Rodrigues-Luiz G.F."/>
            <person name="Wagner G."/>
            <person name="Goldman G.H."/>
            <person name="Fietto J.L."/>
            <person name="Elias M.C."/>
            <person name="Goldman M.H."/>
            <person name="Sagot M.F."/>
            <person name="Pereira M."/>
            <person name="Stoco P.H."/>
            <person name="de Mendonca-Neto R.P."/>
            <person name="Teixeira S.M."/>
            <person name="Maciel T.E."/>
            <person name="de Oliveira Mendes T.A."/>
            <person name="Urmenyi T.P."/>
            <person name="de Souza W."/>
            <person name="Schenkman S."/>
            <person name="de Vasconcelos A.T."/>
        </authorList>
    </citation>
    <scope>NUCLEOTIDE SEQUENCE [LARGE SCALE GENOMIC DNA]</scope>
</reference>
<feature type="compositionally biased region" description="Basic residues" evidence="1">
    <location>
        <begin position="1"/>
        <end position="15"/>
    </location>
</feature>
<name>S9UL06_9TRYP</name>
<feature type="compositionally biased region" description="Basic residues" evidence="1">
    <location>
        <begin position="23"/>
        <end position="33"/>
    </location>
</feature>